<evidence type="ECO:0000313" key="2">
    <source>
        <dbReference type="Proteomes" id="UP000830395"/>
    </source>
</evidence>
<gene>
    <name evidence="1" type="ORF">PDJAM_G00137900</name>
</gene>
<keyword evidence="2" id="KW-1185">Reference proteome</keyword>
<reference evidence="1" key="1">
    <citation type="submission" date="2020-02" db="EMBL/GenBank/DDBJ databases">
        <title>Genome sequencing of the panga catfish, Pangasius djambal.</title>
        <authorList>
            <person name="Wen M."/>
            <person name="Zahm M."/>
            <person name="Roques C."/>
            <person name="Cabau C."/>
            <person name="Klopp C."/>
            <person name="Donnadieu C."/>
            <person name="Jouanno E."/>
            <person name="Avarre J.-C."/>
            <person name="Campet M."/>
            <person name="Ha T."/>
            <person name="Dugue R."/>
            <person name="Lampietro C."/>
            <person name="Louis A."/>
            <person name="Herpin A."/>
            <person name="Echchiki A."/>
            <person name="Berthelot C."/>
            <person name="Parey E."/>
            <person name="Roest-Crollius H."/>
            <person name="Braasch I."/>
            <person name="Postlethwait J.H."/>
            <person name="Bobe J."/>
            <person name="Montfort J."/>
            <person name="Bouchez O."/>
            <person name="Begum T."/>
            <person name="Schartl M."/>
            <person name="Gustiano R."/>
            <person name="Guiguen Y."/>
        </authorList>
    </citation>
    <scope>NUCLEOTIDE SEQUENCE</scope>
    <source>
        <strain evidence="1">Pdj_M5554</strain>
    </source>
</reference>
<dbReference type="EMBL" id="CM040997">
    <property type="protein sequence ID" value="MCJ8746098.1"/>
    <property type="molecule type" value="Genomic_DNA"/>
</dbReference>
<protein>
    <submittedName>
        <fullName evidence="1">Uncharacterized protein</fullName>
    </submittedName>
</protein>
<name>A0ACC5ZD62_9TELE</name>
<accession>A0ACC5ZD62</accession>
<organism evidence="1 2">
    <name type="scientific">Pangasius djambal</name>
    <dbReference type="NCBI Taxonomy" id="1691987"/>
    <lineage>
        <taxon>Eukaryota</taxon>
        <taxon>Metazoa</taxon>
        <taxon>Chordata</taxon>
        <taxon>Craniata</taxon>
        <taxon>Vertebrata</taxon>
        <taxon>Euteleostomi</taxon>
        <taxon>Actinopterygii</taxon>
        <taxon>Neopterygii</taxon>
        <taxon>Teleostei</taxon>
        <taxon>Ostariophysi</taxon>
        <taxon>Siluriformes</taxon>
        <taxon>Pangasiidae</taxon>
        <taxon>Pangasius</taxon>
    </lineage>
</organism>
<proteinExistence type="predicted"/>
<comment type="caution">
    <text evidence="1">The sequence shown here is derived from an EMBL/GenBank/DDBJ whole genome shotgun (WGS) entry which is preliminary data.</text>
</comment>
<sequence>MNNGQVSINTDAHDEVNADVEVTGEEKALYFADSITKSPDPSSRIVVDKKRKSEGIKDVTDDQVAGEHHSRVPVLLLLSHKQPQCQYVPHQCHTHLHTVDGR</sequence>
<dbReference type="Proteomes" id="UP000830395">
    <property type="component" value="Chromosome 23"/>
</dbReference>
<evidence type="ECO:0000313" key="1">
    <source>
        <dbReference type="EMBL" id="MCJ8746098.1"/>
    </source>
</evidence>